<comment type="caution">
    <text evidence="3">The sequence shown here is derived from an EMBL/GenBank/DDBJ whole genome shotgun (WGS) entry which is preliminary data.</text>
</comment>
<evidence type="ECO:0000256" key="2">
    <source>
        <dbReference type="SAM" id="Phobius"/>
    </source>
</evidence>
<keyword evidence="2" id="KW-0812">Transmembrane</keyword>
<organism evidence="3 4">
    <name type="scientific">Apiospora phragmitis</name>
    <dbReference type="NCBI Taxonomy" id="2905665"/>
    <lineage>
        <taxon>Eukaryota</taxon>
        <taxon>Fungi</taxon>
        <taxon>Dikarya</taxon>
        <taxon>Ascomycota</taxon>
        <taxon>Pezizomycotina</taxon>
        <taxon>Sordariomycetes</taxon>
        <taxon>Xylariomycetidae</taxon>
        <taxon>Amphisphaeriales</taxon>
        <taxon>Apiosporaceae</taxon>
        <taxon>Apiospora</taxon>
    </lineage>
</organism>
<evidence type="ECO:0000313" key="4">
    <source>
        <dbReference type="Proteomes" id="UP001480595"/>
    </source>
</evidence>
<feature type="compositionally biased region" description="Polar residues" evidence="1">
    <location>
        <begin position="175"/>
        <end position="190"/>
    </location>
</feature>
<gene>
    <name evidence="3" type="ORF">PG994_003007</name>
</gene>
<keyword evidence="4" id="KW-1185">Reference proteome</keyword>
<dbReference type="GeneID" id="92087479"/>
<dbReference type="EMBL" id="JAQQWL010000003">
    <property type="protein sequence ID" value="KAK8079200.1"/>
    <property type="molecule type" value="Genomic_DNA"/>
</dbReference>
<dbReference type="Proteomes" id="UP001480595">
    <property type="component" value="Unassembled WGS sequence"/>
</dbReference>
<accession>A0ABR1W6T3</accession>
<protein>
    <submittedName>
        <fullName evidence="3">Uncharacterized protein</fullName>
    </submittedName>
</protein>
<keyword evidence="2" id="KW-0472">Membrane</keyword>
<feature type="region of interest" description="Disordered" evidence="1">
    <location>
        <begin position="134"/>
        <end position="211"/>
    </location>
</feature>
<reference evidence="3 4" key="1">
    <citation type="submission" date="2023-01" db="EMBL/GenBank/DDBJ databases">
        <title>Analysis of 21 Apiospora genomes using comparative genomics revels a genus with tremendous synthesis potential of carbohydrate active enzymes and secondary metabolites.</title>
        <authorList>
            <person name="Sorensen T."/>
        </authorList>
    </citation>
    <scope>NUCLEOTIDE SEQUENCE [LARGE SCALE GENOMIC DNA]</scope>
    <source>
        <strain evidence="3 4">CBS 135458</strain>
    </source>
</reference>
<proteinExistence type="predicted"/>
<feature type="region of interest" description="Disordered" evidence="1">
    <location>
        <begin position="24"/>
        <end position="45"/>
    </location>
</feature>
<keyword evidence="2" id="KW-1133">Transmembrane helix</keyword>
<name>A0ABR1W6T3_9PEZI</name>
<evidence type="ECO:0000256" key="1">
    <source>
        <dbReference type="SAM" id="MobiDB-lite"/>
    </source>
</evidence>
<sequence length="211" mass="23281">MDAMGRKRHPQGRRVVLPAGRQRLLSGQGGGRRLHRGRRPQPTVRLPLRHDRPNRRLRLAHIVRHVHTDRQQPKPDAHIDRPYGLRQELSSSSALSGGAIAGIVVGAVCGMALVASIFALVWYRKKRARNNNAAAGGAYSSPGQPPSDMAQQQNWSEYYGGGGLQQHNVYHDAATKQQLSSPYGSPQENASEVGGVQRHEMPNGRAYHEME</sequence>
<dbReference type="RefSeq" id="XP_066720271.1">
    <property type="nucleotide sequence ID" value="XM_066854416.1"/>
</dbReference>
<evidence type="ECO:0000313" key="3">
    <source>
        <dbReference type="EMBL" id="KAK8079200.1"/>
    </source>
</evidence>
<feature type="transmembrane region" description="Helical" evidence="2">
    <location>
        <begin position="99"/>
        <end position="123"/>
    </location>
</feature>
<feature type="compositionally biased region" description="Basic and acidic residues" evidence="1">
    <location>
        <begin position="197"/>
        <end position="211"/>
    </location>
</feature>